<dbReference type="InterPro" id="IPR021139">
    <property type="entry name" value="NYN"/>
</dbReference>
<dbReference type="Pfam" id="PF01936">
    <property type="entry name" value="NYN"/>
    <property type="match status" value="1"/>
</dbReference>
<comment type="caution">
    <text evidence="2">The sequence shown here is derived from an EMBL/GenBank/DDBJ whole genome shotgun (WGS) entry which is preliminary data.</text>
</comment>
<accession>A0A1M4YZJ8</accession>
<keyword evidence="3" id="KW-1185">Reference proteome</keyword>
<name>A0A1M4YZJ8_MARH1</name>
<dbReference type="OrthoDB" id="9783963at2"/>
<reference evidence="2" key="1">
    <citation type="submission" date="2016-11" db="EMBL/GenBank/DDBJ databases">
        <authorList>
            <person name="Varghese N."/>
            <person name="Submissions S."/>
        </authorList>
    </citation>
    <scope>NUCLEOTIDE SEQUENCE [LARGE SCALE GENOMIC DNA]</scope>
    <source>
        <strain evidence="2">DSM 16785</strain>
    </source>
</reference>
<dbReference type="AlphaFoldDB" id="A0A1M4YZJ8"/>
<dbReference type="CDD" id="cd11297">
    <property type="entry name" value="PIN_LabA-like_N_1"/>
    <property type="match status" value="1"/>
</dbReference>
<feature type="domain" description="NYN" evidence="1">
    <location>
        <begin position="4"/>
        <end position="130"/>
    </location>
</feature>
<dbReference type="EMBL" id="FQUI01000036">
    <property type="protein sequence ID" value="SHF11244.1"/>
    <property type="molecule type" value="Genomic_DNA"/>
</dbReference>
<evidence type="ECO:0000313" key="2">
    <source>
        <dbReference type="EMBL" id="SHF11244.1"/>
    </source>
</evidence>
<dbReference type="STRING" id="1122195.SAMN02745164_01805"/>
<dbReference type="GO" id="GO:0004540">
    <property type="term" value="F:RNA nuclease activity"/>
    <property type="evidence" value="ECO:0007669"/>
    <property type="project" value="InterPro"/>
</dbReference>
<evidence type="ECO:0000313" key="3">
    <source>
        <dbReference type="Proteomes" id="UP000184334"/>
    </source>
</evidence>
<dbReference type="PANTHER" id="PTHR35811:SF1">
    <property type="entry name" value="HTH OST-TYPE DOMAIN-CONTAINING PROTEIN"/>
    <property type="match status" value="1"/>
</dbReference>
<proteinExistence type="predicted"/>
<protein>
    <submittedName>
        <fullName evidence="2">TIGR00288 family protein</fullName>
    </submittedName>
</protein>
<dbReference type="Proteomes" id="UP000184334">
    <property type="component" value="Unassembled WGS sequence"/>
</dbReference>
<gene>
    <name evidence="2" type="ORF">SAMN02745164_01805</name>
</gene>
<organism evidence="2 3">
    <name type="scientific">Marinitoga hydrogenitolerans (strain DSM 16785 / JCM 12826 / AT1271)</name>
    <dbReference type="NCBI Taxonomy" id="1122195"/>
    <lineage>
        <taxon>Bacteria</taxon>
        <taxon>Thermotogati</taxon>
        <taxon>Thermotogota</taxon>
        <taxon>Thermotogae</taxon>
        <taxon>Petrotogales</taxon>
        <taxon>Petrotogaceae</taxon>
        <taxon>Marinitoga</taxon>
    </lineage>
</organism>
<dbReference type="Gene3D" id="3.40.50.1010">
    <property type="entry name" value="5'-nuclease"/>
    <property type="match status" value="1"/>
</dbReference>
<evidence type="ECO:0000259" key="1">
    <source>
        <dbReference type="Pfam" id="PF01936"/>
    </source>
</evidence>
<dbReference type="PANTHER" id="PTHR35811">
    <property type="entry name" value="SLR1870 PROTEIN"/>
    <property type="match status" value="1"/>
</dbReference>
<sequence>MDYQNQPVDPELIIEKIKELGKIVGGKAYAHWSKYPATMFSFSRHGIELIEMPEDGFENKKGNDIKLAIDAIETMFSLPHINVFVLVTGDADFVPLVKKLRIYGKEVIVVSRSKNTSKEMELSADLFIPYEDIVKSEKIEDKDTIEDIVDEIIRIIEEHQYDDVNENIIKRIVSGMKIDYRDFGFLSHNDFINHLIKEIRNEFYSKNGEYSEYEENYMRYIERLLATSVIPLKLEQLIEKAQEKNPWITKNSKYSLKELILKMIVENRLWKNSKGYILVPIPRRWEIKHEKILPYPEFRDTFIEYVYNLFKEKKANSIIEAIHSAKKDLNLTNKVVGSFGIALKFSGKFIGKDGSDYVSMKTPVYLNSDFNNFKIAVEAFYLKSILKDEDIHEKNIPIASKYIYNTENTKKLNIVIEYLMNLQEVFYVKPYYKYYKNLNK</sequence>
<dbReference type="RefSeq" id="WP_072865571.1">
    <property type="nucleotide sequence ID" value="NZ_FQUI01000036.1"/>
</dbReference>